<dbReference type="Proteomes" id="UP000241447">
    <property type="component" value="Chromosome"/>
</dbReference>
<dbReference type="PRINTS" id="PR00039">
    <property type="entry name" value="HTHLYSR"/>
</dbReference>
<keyword evidence="3" id="KW-0238">DNA-binding</keyword>
<evidence type="ECO:0000256" key="3">
    <source>
        <dbReference type="ARBA" id="ARBA00023125"/>
    </source>
</evidence>
<gene>
    <name evidence="6" type="ORF">DA792_04905</name>
</gene>
<evidence type="ECO:0000256" key="2">
    <source>
        <dbReference type="ARBA" id="ARBA00023015"/>
    </source>
</evidence>
<accession>A0A2R4M7Y2</accession>
<dbReference type="FunFam" id="1.10.10.10:FF:000001">
    <property type="entry name" value="LysR family transcriptional regulator"/>
    <property type="match status" value="1"/>
</dbReference>
<organism evidence="6 7">
    <name type="scientific">Celeribacter baekdonensis</name>
    <dbReference type="NCBI Taxonomy" id="875171"/>
    <lineage>
        <taxon>Bacteria</taxon>
        <taxon>Pseudomonadati</taxon>
        <taxon>Pseudomonadota</taxon>
        <taxon>Alphaproteobacteria</taxon>
        <taxon>Rhodobacterales</taxon>
        <taxon>Roseobacteraceae</taxon>
        <taxon>Celeribacter</taxon>
    </lineage>
</organism>
<dbReference type="CDD" id="cd05466">
    <property type="entry name" value="PBP2_LTTR_substrate"/>
    <property type="match status" value="1"/>
</dbReference>
<dbReference type="GO" id="GO:0003700">
    <property type="term" value="F:DNA-binding transcription factor activity"/>
    <property type="evidence" value="ECO:0007669"/>
    <property type="project" value="InterPro"/>
</dbReference>
<dbReference type="Gene3D" id="1.10.10.10">
    <property type="entry name" value="Winged helix-like DNA-binding domain superfamily/Winged helix DNA-binding domain"/>
    <property type="match status" value="1"/>
</dbReference>
<evidence type="ECO:0000313" key="6">
    <source>
        <dbReference type="EMBL" id="AVW93310.1"/>
    </source>
</evidence>
<dbReference type="RefSeq" id="WP_107722561.1">
    <property type="nucleotide sequence ID" value="NZ_CAXBOP010000001.1"/>
</dbReference>
<dbReference type="GO" id="GO:0003677">
    <property type="term" value="F:DNA binding"/>
    <property type="evidence" value="ECO:0007669"/>
    <property type="project" value="UniProtKB-KW"/>
</dbReference>
<evidence type="ECO:0000256" key="1">
    <source>
        <dbReference type="ARBA" id="ARBA00009437"/>
    </source>
</evidence>
<dbReference type="PROSITE" id="PS50931">
    <property type="entry name" value="HTH_LYSR"/>
    <property type="match status" value="1"/>
</dbReference>
<dbReference type="PANTHER" id="PTHR30419">
    <property type="entry name" value="HTH-TYPE TRANSCRIPTIONAL REGULATOR YBHD"/>
    <property type="match status" value="1"/>
</dbReference>
<feature type="domain" description="HTH lysR-type" evidence="5">
    <location>
        <begin position="1"/>
        <end position="57"/>
    </location>
</feature>
<dbReference type="Gene3D" id="3.40.190.290">
    <property type="match status" value="1"/>
</dbReference>
<dbReference type="InterPro" id="IPR000847">
    <property type="entry name" value="LysR_HTH_N"/>
</dbReference>
<name>A0A2R4M7Y2_9RHOB</name>
<dbReference type="GO" id="GO:0005829">
    <property type="term" value="C:cytosol"/>
    <property type="evidence" value="ECO:0007669"/>
    <property type="project" value="TreeGrafter"/>
</dbReference>
<dbReference type="AlphaFoldDB" id="A0A2R4M7Y2"/>
<keyword evidence="4" id="KW-0804">Transcription</keyword>
<evidence type="ECO:0000256" key="4">
    <source>
        <dbReference type="ARBA" id="ARBA00023163"/>
    </source>
</evidence>
<comment type="similarity">
    <text evidence="1">Belongs to the LysR transcriptional regulatory family.</text>
</comment>
<dbReference type="SUPFAM" id="SSF46785">
    <property type="entry name" value="Winged helix' DNA-binding domain"/>
    <property type="match status" value="1"/>
</dbReference>
<sequence>MLDKLDMFIAVAREHHFGRAAVSLGITQPTLSAGIKQLEDQLGVQLIFRGSRYGGLTPEGTRALDWARRITGDARQLREEMRSTRHGLSGQLRIAVIPTALNLAAKLADAVSRKHPKVRFVILSRPSRDILAMLENFEIDAGLSYLDNEPMGRVETEALGQERLVLVCAKTSPFAGRTEVDWADLARQNLGGQKLALMTPDMQNRRIINQAFMRAGIAPEAQIESNSILALIANVVAGEWVTVLPDDIARFLAEGKGLSLVPMSGEEGQESHSVGLVVPQRAPHTPVIEALLAEARRMRAEMGAL</sequence>
<dbReference type="InterPro" id="IPR005119">
    <property type="entry name" value="LysR_subst-bd"/>
</dbReference>
<dbReference type="Pfam" id="PF03466">
    <property type="entry name" value="LysR_substrate"/>
    <property type="match status" value="1"/>
</dbReference>
<dbReference type="OrthoDB" id="9815174at2"/>
<proteinExistence type="inferred from homology"/>
<dbReference type="InterPro" id="IPR036390">
    <property type="entry name" value="WH_DNA-bd_sf"/>
</dbReference>
<reference evidence="6 7" key="1">
    <citation type="submission" date="2018-03" db="EMBL/GenBank/DDBJ databases">
        <title>The Complete Genome of Celeribacter baekdonensis strain LH4, a Thiosulfate-Oxidizing Alphaproteobacterium Isolated from Gulf of Mexico Continental Slope Sediments.</title>
        <authorList>
            <person name="Flood B.E."/>
            <person name="Bailey J.V."/>
            <person name="Leprich D."/>
        </authorList>
    </citation>
    <scope>NUCLEOTIDE SEQUENCE [LARGE SCALE GENOMIC DNA]</scope>
    <source>
        <strain evidence="6 7">LH4</strain>
    </source>
</reference>
<keyword evidence="2" id="KW-0805">Transcription regulation</keyword>
<dbReference type="InterPro" id="IPR036388">
    <property type="entry name" value="WH-like_DNA-bd_sf"/>
</dbReference>
<dbReference type="KEGG" id="cbak:DA792_04905"/>
<dbReference type="SUPFAM" id="SSF53850">
    <property type="entry name" value="Periplasmic binding protein-like II"/>
    <property type="match status" value="1"/>
</dbReference>
<evidence type="ECO:0000259" key="5">
    <source>
        <dbReference type="PROSITE" id="PS50931"/>
    </source>
</evidence>
<dbReference type="EMBL" id="CP028475">
    <property type="protein sequence ID" value="AVW93310.1"/>
    <property type="molecule type" value="Genomic_DNA"/>
</dbReference>
<dbReference type="Pfam" id="PF00126">
    <property type="entry name" value="HTH_1"/>
    <property type="match status" value="1"/>
</dbReference>
<dbReference type="InterPro" id="IPR050950">
    <property type="entry name" value="HTH-type_LysR_regulators"/>
</dbReference>
<evidence type="ECO:0000313" key="7">
    <source>
        <dbReference type="Proteomes" id="UP000241447"/>
    </source>
</evidence>
<protein>
    <submittedName>
        <fullName evidence="6">LysR family transcriptional regulator</fullName>
    </submittedName>
</protein>
<dbReference type="PANTHER" id="PTHR30419:SF31">
    <property type="entry name" value="BLR3139 PROTEIN"/>
    <property type="match status" value="1"/>
</dbReference>